<dbReference type="PROSITE" id="PS51257">
    <property type="entry name" value="PROKAR_LIPOPROTEIN"/>
    <property type="match status" value="1"/>
</dbReference>
<dbReference type="PANTHER" id="PTHR46825:SF12">
    <property type="entry name" value="PENICILLIN-BINDING PROTEIN 4"/>
    <property type="match status" value="1"/>
</dbReference>
<dbReference type="EMBL" id="BMDQ01000003">
    <property type="protein sequence ID" value="GGI58074.1"/>
    <property type="molecule type" value="Genomic_DNA"/>
</dbReference>
<dbReference type="SUPFAM" id="SSF56601">
    <property type="entry name" value="beta-lactamase/transpeptidase-like"/>
    <property type="match status" value="1"/>
</dbReference>
<dbReference type="InterPro" id="IPR050491">
    <property type="entry name" value="AmpC-like"/>
</dbReference>
<organism evidence="2 3">
    <name type="scientific">Winogradskyella haliclonae</name>
    <dbReference type="NCBI Taxonomy" id="2048558"/>
    <lineage>
        <taxon>Bacteria</taxon>
        <taxon>Pseudomonadati</taxon>
        <taxon>Bacteroidota</taxon>
        <taxon>Flavobacteriia</taxon>
        <taxon>Flavobacteriales</taxon>
        <taxon>Flavobacteriaceae</taxon>
        <taxon>Winogradskyella</taxon>
    </lineage>
</organism>
<keyword evidence="3" id="KW-1185">Reference proteome</keyword>
<name>A0ABQ2C146_9FLAO</name>
<gene>
    <name evidence="2" type="ORF">GCM10011444_23830</name>
</gene>
<feature type="domain" description="Beta-lactamase-related" evidence="1">
    <location>
        <begin position="57"/>
        <end position="369"/>
    </location>
</feature>
<evidence type="ECO:0000313" key="2">
    <source>
        <dbReference type="EMBL" id="GGI58074.1"/>
    </source>
</evidence>
<dbReference type="Pfam" id="PF00144">
    <property type="entry name" value="Beta-lactamase"/>
    <property type="match status" value="1"/>
</dbReference>
<protein>
    <recommendedName>
        <fullName evidence="1">Beta-lactamase-related domain-containing protein</fullName>
    </recommendedName>
</protein>
<evidence type="ECO:0000259" key="1">
    <source>
        <dbReference type="Pfam" id="PF00144"/>
    </source>
</evidence>
<evidence type="ECO:0000313" key="3">
    <source>
        <dbReference type="Proteomes" id="UP000624701"/>
    </source>
</evidence>
<sequence>MRLLCVIITLCLFVSCKGQKKSENKALEERISRIENGLQSNLRVKYGDSVSIQYYNIEERMKELKIHGLSIAVLNNGVVEWAKGYGMADTSQNKKVTAKTLFQAGSISKPIAATRALQLVEKGQLNLDTNVNDYLKSWKVPENEFTTKEKVTLRRLLNHSAGLTIHGFPGYSTNDAVPSVLDVLEGKGNTDAVRVFREPGEKVGYSGGGYTVMQLMISDTEQKEFSDILQKEVLNPLGMTSSTYANPLPKSYHNLAAAGYKSDGSQVPGKWHTYPEMAAAGLWTTPSQLLLWAKAIQDTYQNKKDGFLKAQTVNEMVTDYGNNQGMGPYVVDHLFGHGGSDEGFVSDLRIWKAHPISVAIMVNSDNGNDIIQELFLSIAKEYNLPGIYHRLRTYSEQSKEQRARYVGLYQFSEDTVAKVSIKDNGLEFSGGLVKNPIFLIPESDTLFFSSKSGTYFEFVFENGSVTNLKVVGYNGKKISD</sequence>
<accession>A0ABQ2C146</accession>
<reference evidence="3" key="1">
    <citation type="journal article" date="2019" name="Int. J. Syst. Evol. Microbiol.">
        <title>The Global Catalogue of Microorganisms (GCM) 10K type strain sequencing project: providing services to taxonomists for standard genome sequencing and annotation.</title>
        <authorList>
            <consortium name="The Broad Institute Genomics Platform"/>
            <consortium name="The Broad Institute Genome Sequencing Center for Infectious Disease"/>
            <person name="Wu L."/>
            <person name="Ma J."/>
        </authorList>
    </citation>
    <scope>NUCLEOTIDE SEQUENCE [LARGE SCALE GENOMIC DNA]</scope>
    <source>
        <strain evidence="3">CCM 8681</strain>
    </source>
</reference>
<dbReference type="InterPro" id="IPR001466">
    <property type="entry name" value="Beta-lactam-related"/>
</dbReference>
<dbReference type="Proteomes" id="UP000624701">
    <property type="component" value="Unassembled WGS sequence"/>
</dbReference>
<proteinExistence type="predicted"/>
<dbReference type="InterPro" id="IPR012338">
    <property type="entry name" value="Beta-lactam/transpept-like"/>
</dbReference>
<dbReference type="PANTHER" id="PTHR46825">
    <property type="entry name" value="D-ALANYL-D-ALANINE-CARBOXYPEPTIDASE/ENDOPEPTIDASE AMPH"/>
    <property type="match status" value="1"/>
</dbReference>
<comment type="caution">
    <text evidence="2">The sequence shown here is derived from an EMBL/GenBank/DDBJ whole genome shotgun (WGS) entry which is preliminary data.</text>
</comment>
<dbReference type="Gene3D" id="3.40.710.10">
    <property type="entry name" value="DD-peptidase/beta-lactamase superfamily"/>
    <property type="match status" value="1"/>
</dbReference>